<dbReference type="Proteomes" id="UP001215280">
    <property type="component" value="Unassembled WGS sequence"/>
</dbReference>
<proteinExistence type="predicted"/>
<keyword evidence="2" id="KW-1185">Reference proteome</keyword>
<evidence type="ECO:0000313" key="1">
    <source>
        <dbReference type="EMBL" id="KAJ7741214.1"/>
    </source>
</evidence>
<protein>
    <submittedName>
        <fullName evidence="1">Uncharacterized protein</fullName>
    </submittedName>
</protein>
<dbReference type="AlphaFoldDB" id="A0AAD7IG59"/>
<evidence type="ECO:0000313" key="2">
    <source>
        <dbReference type="Proteomes" id="UP001215280"/>
    </source>
</evidence>
<reference evidence="1" key="1">
    <citation type="submission" date="2023-03" db="EMBL/GenBank/DDBJ databases">
        <title>Massive genome expansion in bonnet fungi (Mycena s.s.) driven by repeated elements and novel gene families across ecological guilds.</title>
        <authorList>
            <consortium name="Lawrence Berkeley National Laboratory"/>
            <person name="Harder C.B."/>
            <person name="Miyauchi S."/>
            <person name="Viragh M."/>
            <person name="Kuo A."/>
            <person name="Thoen E."/>
            <person name="Andreopoulos B."/>
            <person name="Lu D."/>
            <person name="Skrede I."/>
            <person name="Drula E."/>
            <person name="Henrissat B."/>
            <person name="Morin E."/>
            <person name="Kohler A."/>
            <person name="Barry K."/>
            <person name="LaButti K."/>
            <person name="Morin E."/>
            <person name="Salamov A."/>
            <person name="Lipzen A."/>
            <person name="Mereny Z."/>
            <person name="Hegedus B."/>
            <person name="Baldrian P."/>
            <person name="Stursova M."/>
            <person name="Weitz H."/>
            <person name="Taylor A."/>
            <person name="Grigoriev I.V."/>
            <person name="Nagy L.G."/>
            <person name="Martin F."/>
            <person name="Kauserud H."/>
        </authorList>
    </citation>
    <scope>NUCLEOTIDE SEQUENCE</scope>
    <source>
        <strain evidence="1">CBHHK188m</strain>
    </source>
</reference>
<comment type="caution">
    <text evidence="1">The sequence shown here is derived from an EMBL/GenBank/DDBJ whole genome shotgun (WGS) entry which is preliminary data.</text>
</comment>
<organism evidence="1 2">
    <name type="scientific">Mycena maculata</name>
    <dbReference type="NCBI Taxonomy" id="230809"/>
    <lineage>
        <taxon>Eukaryota</taxon>
        <taxon>Fungi</taxon>
        <taxon>Dikarya</taxon>
        <taxon>Basidiomycota</taxon>
        <taxon>Agaricomycotina</taxon>
        <taxon>Agaricomycetes</taxon>
        <taxon>Agaricomycetidae</taxon>
        <taxon>Agaricales</taxon>
        <taxon>Marasmiineae</taxon>
        <taxon>Mycenaceae</taxon>
        <taxon>Mycena</taxon>
    </lineage>
</organism>
<dbReference type="EMBL" id="JARJLG010000124">
    <property type="protein sequence ID" value="KAJ7741214.1"/>
    <property type="molecule type" value="Genomic_DNA"/>
</dbReference>
<gene>
    <name evidence="1" type="ORF">DFH07DRAFT_838318</name>
</gene>
<accession>A0AAD7IG59</accession>
<name>A0AAD7IG59_9AGAR</name>
<sequence length="77" mass="8796">MVPRALRITPPVEYGFEMDFLVFLALLVFEGMPSADMVGIVKGHEAVAGSQFFRSLWVWFDRKVEAMCSVWAWRGRG</sequence>